<sequence length="108" mass="12741">MKLTCSESCCAFISFHKCFSIWYIVFTTTYTWENKKDLLQRVFYFVMTSGWPETIFAYHQWGTDKTYILIARFDGIVKVDVPFKRAKSKCSVEQVGVTVKFYDDELNV</sequence>
<dbReference type="InterPro" id="IPR036001">
    <property type="entry name" value="PS_II_antenna-like_sf"/>
</dbReference>
<comment type="subcellular location">
    <subcellularLocation>
        <location evidence="1">Membrane</location>
        <topology evidence="1">Multi-pass membrane protein</topology>
    </subcellularLocation>
</comment>
<evidence type="ECO:0000256" key="9">
    <source>
        <dbReference type="ARBA" id="ARBA00023276"/>
    </source>
</evidence>
<reference evidence="10 11" key="1">
    <citation type="journal article" date="2013" name="Proc. Natl. Acad. Sci. U.S.A.">
        <title>Fine-scale variation in meiotic recombination in Mimulus inferred from population shotgun sequencing.</title>
        <authorList>
            <person name="Hellsten U."/>
            <person name="Wright K.M."/>
            <person name="Jenkins J."/>
            <person name="Shu S."/>
            <person name="Yuan Y."/>
            <person name="Wessler S.R."/>
            <person name="Schmutz J."/>
            <person name="Willis J.H."/>
            <person name="Rokhsar D.S."/>
        </authorList>
    </citation>
    <scope>NUCLEOTIDE SEQUENCE [LARGE SCALE GENOMIC DNA]</scope>
    <source>
        <strain evidence="11">cv. DUN x IM62</strain>
    </source>
</reference>
<evidence type="ECO:0000256" key="3">
    <source>
        <dbReference type="ARBA" id="ARBA00022531"/>
    </source>
</evidence>
<dbReference type="EMBL" id="KI630401">
    <property type="protein sequence ID" value="EYU40399.1"/>
    <property type="molecule type" value="Genomic_DNA"/>
</dbReference>
<accession>A0A022RK88</accession>
<dbReference type="Proteomes" id="UP000030748">
    <property type="component" value="Unassembled WGS sequence"/>
</dbReference>
<evidence type="ECO:0000313" key="11">
    <source>
        <dbReference type="Proteomes" id="UP000030748"/>
    </source>
</evidence>
<proteinExistence type="predicted"/>
<dbReference type="SUPFAM" id="SSF161077">
    <property type="entry name" value="Photosystem II antenna protein-like"/>
    <property type="match status" value="1"/>
</dbReference>
<name>A0A022RK88_ERYGU</name>
<dbReference type="GO" id="GO:0016168">
    <property type="term" value="F:chlorophyll binding"/>
    <property type="evidence" value="ECO:0007669"/>
    <property type="project" value="UniProtKB-KW"/>
</dbReference>
<dbReference type="Pfam" id="PF00421">
    <property type="entry name" value="PSII"/>
    <property type="match status" value="1"/>
</dbReference>
<dbReference type="AlphaFoldDB" id="A0A022RK88"/>
<evidence type="ECO:0000256" key="2">
    <source>
        <dbReference type="ARBA" id="ARBA00022494"/>
    </source>
</evidence>
<keyword evidence="3" id="KW-0602">Photosynthesis</keyword>
<dbReference type="Gene3D" id="3.10.680.10">
    <property type="entry name" value="Photosystem II CP47 reaction center protein"/>
    <property type="match status" value="1"/>
</dbReference>
<evidence type="ECO:0000256" key="6">
    <source>
        <dbReference type="ARBA" id="ARBA00022989"/>
    </source>
</evidence>
<evidence type="ECO:0000256" key="4">
    <source>
        <dbReference type="ARBA" id="ARBA00022640"/>
    </source>
</evidence>
<keyword evidence="7" id="KW-0157">Chromophore</keyword>
<keyword evidence="11" id="KW-1185">Reference proteome</keyword>
<keyword evidence="6" id="KW-1133">Transmembrane helix</keyword>
<evidence type="ECO:0000256" key="7">
    <source>
        <dbReference type="ARBA" id="ARBA00022991"/>
    </source>
</evidence>
<gene>
    <name evidence="10" type="ORF">MIMGU_mgv1a019557mg</name>
</gene>
<keyword evidence="5" id="KW-0812">Transmembrane</keyword>
<keyword evidence="4" id="KW-0934">Plastid</keyword>
<evidence type="ECO:0000256" key="1">
    <source>
        <dbReference type="ARBA" id="ARBA00004141"/>
    </source>
</evidence>
<feature type="non-terminal residue" evidence="10">
    <location>
        <position position="108"/>
    </location>
</feature>
<keyword evidence="8" id="KW-0472">Membrane</keyword>
<dbReference type="STRING" id="4155.A0A022RK88"/>
<evidence type="ECO:0000256" key="5">
    <source>
        <dbReference type="ARBA" id="ARBA00022692"/>
    </source>
</evidence>
<keyword evidence="9" id="KW-0604">Photosystem II</keyword>
<keyword evidence="2" id="KW-0148">Chlorophyll</keyword>
<organism evidence="10 11">
    <name type="scientific">Erythranthe guttata</name>
    <name type="common">Yellow monkey flower</name>
    <name type="synonym">Mimulus guttatus</name>
    <dbReference type="NCBI Taxonomy" id="4155"/>
    <lineage>
        <taxon>Eukaryota</taxon>
        <taxon>Viridiplantae</taxon>
        <taxon>Streptophyta</taxon>
        <taxon>Embryophyta</taxon>
        <taxon>Tracheophyta</taxon>
        <taxon>Spermatophyta</taxon>
        <taxon>Magnoliopsida</taxon>
        <taxon>eudicotyledons</taxon>
        <taxon>Gunneridae</taxon>
        <taxon>Pentapetalae</taxon>
        <taxon>asterids</taxon>
        <taxon>lamiids</taxon>
        <taxon>Lamiales</taxon>
        <taxon>Phrymaceae</taxon>
        <taxon>Erythranthe</taxon>
    </lineage>
</organism>
<evidence type="ECO:0000313" key="10">
    <source>
        <dbReference type="EMBL" id="EYU40399.1"/>
    </source>
</evidence>
<evidence type="ECO:0000256" key="8">
    <source>
        <dbReference type="ARBA" id="ARBA00023136"/>
    </source>
</evidence>
<dbReference type="GO" id="GO:0009767">
    <property type="term" value="P:photosynthetic electron transport chain"/>
    <property type="evidence" value="ECO:0007669"/>
    <property type="project" value="InterPro"/>
</dbReference>
<protein>
    <submittedName>
        <fullName evidence="10">Uncharacterized protein</fullName>
    </submittedName>
</protein>
<dbReference type="GO" id="GO:0009523">
    <property type="term" value="C:photosystem II"/>
    <property type="evidence" value="ECO:0007669"/>
    <property type="project" value="UniProtKB-KW"/>
</dbReference>
<dbReference type="InterPro" id="IPR000932">
    <property type="entry name" value="PS_antenna-like"/>
</dbReference>